<feature type="transmembrane region" description="Helical" evidence="1">
    <location>
        <begin position="15"/>
        <end position="32"/>
    </location>
</feature>
<dbReference type="RefSeq" id="WP_008506001.1">
    <property type="nucleotide sequence ID" value="NZ_CM001403.1"/>
</dbReference>
<organism evidence="3 4">
    <name type="scientific">Mucilaginibacter paludis DSM 18603</name>
    <dbReference type="NCBI Taxonomy" id="714943"/>
    <lineage>
        <taxon>Bacteria</taxon>
        <taxon>Pseudomonadati</taxon>
        <taxon>Bacteroidota</taxon>
        <taxon>Sphingobacteriia</taxon>
        <taxon>Sphingobacteriales</taxon>
        <taxon>Sphingobacteriaceae</taxon>
        <taxon>Mucilaginibacter</taxon>
    </lineage>
</organism>
<dbReference type="Proteomes" id="UP000002774">
    <property type="component" value="Chromosome"/>
</dbReference>
<feature type="domain" description="LiaF transmembrane" evidence="2">
    <location>
        <begin position="18"/>
        <end position="110"/>
    </location>
</feature>
<keyword evidence="1" id="KW-1133">Transmembrane helix</keyword>
<evidence type="ECO:0000259" key="2">
    <source>
        <dbReference type="Pfam" id="PF22570"/>
    </source>
</evidence>
<dbReference type="OrthoDB" id="799865at2"/>
<dbReference type="HOGENOM" id="CLU_1893856_0_0_10"/>
<dbReference type="Pfam" id="PF22570">
    <property type="entry name" value="LiaF-TM"/>
    <property type="match status" value="1"/>
</dbReference>
<protein>
    <recommendedName>
        <fullName evidence="2">LiaF transmembrane domain-containing protein</fullName>
    </recommendedName>
</protein>
<feature type="transmembrane region" description="Helical" evidence="1">
    <location>
        <begin position="91"/>
        <end position="106"/>
    </location>
</feature>
<keyword evidence="1" id="KW-0812">Transmembrane</keyword>
<dbReference type="AlphaFoldDB" id="H1YBT8"/>
<evidence type="ECO:0000256" key="1">
    <source>
        <dbReference type="SAM" id="Phobius"/>
    </source>
</evidence>
<keyword evidence="1" id="KW-0472">Membrane</keyword>
<name>H1YBT8_9SPHI</name>
<gene>
    <name evidence="3" type="ORF">Mucpa_1904</name>
</gene>
<feature type="transmembrane region" description="Helical" evidence="1">
    <location>
        <begin position="69"/>
        <end position="85"/>
    </location>
</feature>
<reference evidence="3" key="1">
    <citation type="submission" date="2011-09" db="EMBL/GenBank/DDBJ databases">
        <title>The permanent draft genome of Mucilaginibacter paludis DSM 18603.</title>
        <authorList>
            <consortium name="US DOE Joint Genome Institute (JGI-PGF)"/>
            <person name="Lucas S."/>
            <person name="Han J."/>
            <person name="Lapidus A."/>
            <person name="Bruce D."/>
            <person name="Goodwin L."/>
            <person name="Pitluck S."/>
            <person name="Peters L."/>
            <person name="Kyrpides N."/>
            <person name="Mavromatis K."/>
            <person name="Ivanova N."/>
            <person name="Mikhailova N."/>
            <person name="Held B."/>
            <person name="Detter J.C."/>
            <person name="Tapia R."/>
            <person name="Han C."/>
            <person name="Land M."/>
            <person name="Hauser L."/>
            <person name="Markowitz V."/>
            <person name="Cheng J.-F."/>
            <person name="Hugenholtz P."/>
            <person name="Woyke T."/>
            <person name="Wu D."/>
            <person name="Tindall B."/>
            <person name="Brambilla E."/>
            <person name="Klenk H.-P."/>
            <person name="Eisen J.A."/>
        </authorList>
    </citation>
    <scope>NUCLEOTIDE SEQUENCE [LARGE SCALE GENOMIC DNA]</scope>
    <source>
        <strain evidence="3">DSM 18603</strain>
    </source>
</reference>
<evidence type="ECO:0000313" key="3">
    <source>
        <dbReference type="EMBL" id="EHQ26051.1"/>
    </source>
</evidence>
<dbReference type="eggNOG" id="COG4758">
    <property type="taxonomic scope" value="Bacteria"/>
</dbReference>
<proteinExistence type="predicted"/>
<dbReference type="InterPro" id="IPR054331">
    <property type="entry name" value="LiaF_TM"/>
</dbReference>
<evidence type="ECO:0000313" key="4">
    <source>
        <dbReference type="Proteomes" id="UP000002774"/>
    </source>
</evidence>
<accession>H1YBT8</accession>
<keyword evidence="4" id="KW-1185">Reference proteome</keyword>
<dbReference type="STRING" id="714943.Mucpa_1904"/>
<dbReference type="EMBL" id="CM001403">
    <property type="protein sequence ID" value="EHQ26051.1"/>
    <property type="molecule type" value="Genomic_DNA"/>
</dbReference>
<feature type="transmembrane region" description="Helical" evidence="1">
    <location>
        <begin position="38"/>
        <end position="57"/>
    </location>
</feature>
<sequence>MYNDSNNSKPSRQNNRTFAGLFLVGLGGIYLLRQLDFIFFPTWLFSWPMILILIGLISGIKHNFRHPGAYVMMFIGSVFLLGHIINISIYFLWPLVLIAIGIRLLVGKDDRWCRDRWERRMQWRRDVHQETKTL</sequence>